<evidence type="ECO:0000256" key="2">
    <source>
        <dbReference type="ARBA" id="ARBA00004956"/>
    </source>
</evidence>
<feature type="compositionally biased region" description="Low complexity" evidence="15">
    <location>
        <begin position="962"/>
        <end position="977"/>
    </location>
</feature>
<dbReference type="Gene3D" id="3.30.470.20">
    <property type="entry name" value="ATP-grasp fold, B domain"/>
    <property type="match status" value="1"/>
</dbReference>
<comment type="pathway">
    <text evidence="2">Lipid metabolism; malonyl-CoA biosynthesis; malonyl-CoA from acetyl-CoA: step 1/1.</text>
</comment>
<dbReference type="InterPro" id="IPR049076">
    <property type="entry name" value="ACCA"/>
</dbReference>
<feature type="region of interest" description="Disordered" evidence="15">
    <location>
        <begin position="1"/>
        <end position="72"/>
    </location>
</feature>
<dbReference type="InterPro" id="IPR013815">
    <property type="entry name" value="ATP_grasp_subdomain_1"/>
</dbReference>
<evidence type="ECO:0000256" key="1">
    <source>
        <dbReference type="ARBA" id="ARBA00001953"/>
    </source>
</evidence>
<evidence type="ECO:0000256" key="13">
    <source>
        <dbReference type="ARBA" id="ARBA00048600"/>
    </source>
</evidence>
<feature type="region of interest" description="Disordered" evidence="15">
    <location>
        <begin position="1187"/>
        <end position="1238"/>
    </location>
</feature>
<evidence type="ECO:0000256" key="9">
    <source>
        <dbReference type="ARBA" id="ARBA00023160"/>
    </source>
</evidence>
<dbReference type="Gene3D" id="3.90.1770.10">
    <property type="entry name" value="PreATP-grasp domain"/>
    <property type="match status" value="1"/>
</dbReference>
<dbReference type="InterPro" id="IPR013537">
    <property type="entry name" value="AcCoA_COase_cen"/>
</dbReference>
<feature type="region of interest" description="Disordered" evidence="15">
    <location>
        <begin position="2620"/>
        <end position="2671"/>
    </location>
</feature>
<feature type="compositionally biased region" description="Gly residues" evidence="15">
    <location>
        <begin position="2655"/>
        <end position="2665"/>
    </location>
</feature>
<dbReference type="Gene3D" id="2.40.460.10">
    <property type="entry name" value="Biotin dependent carboxylase carboxyltransferase"/>
    <property type="match status" value="1"/>
</dbReference>
<evidence type="ECO:0000256" key="10">
    <source>
        <dbReference type="ARBA" id="ARBA00023267"/>
    </source>
</evidence>
<dbReference type="SUPFAM" id="SSF52440">
    <property type="entry name" value="PreATP-grasp domain"/>
    <property type="match status" value="1"/>
</dbReference>
<sequence length="2790" mass="283473">MSGAEARAPDGGAPTTPLLPNGVPTANGTHRRLGSQGADSIHLLPHSGSGSTLGGAGTLPGGGAPRGRGAPRRVASLSRQLEDYCHEMGGDRPIYSVLVANNGLAAVKFMRSVRSWASQALGAARAVALVALATPDDMRVNAEHIALADQFVEVPGGTNNNNYANVELIVNLALRAGVDAVWPGWGHASENPELPTALAAHGIRFLGPPAGPMAALGDKIGSTLLAQAAGVPTLPWSGSHVAVAVEAVAAAGGAIDPATYAAACIGTEDVEAAVKACRDVGYPVMLKASWGGGGKGIRKVSSDDEVRSVFRQVAGEVPGSPIFAMKLARTSRHLEVQLLCDMHGNVASLYSRDCSVQRRHQKIVEEGPVRGVPEDILCDMERCARALARLVGYVGAATVEYLYGVDEQQYYFLELNPRLQVEHPVTEGITGVNLPACQLLVGMGVPLYRIPYLRSLYGKDPKGIEPIDFETTEKRPPEGHVVAVRVTAEDAGDGFKPTAGRIDELHFRPTPDVWGYFSVKSGGGIHQFSDSQFGHLFARGDTREAALRAMAGALRDCLVVRGEIRTTTDYVLDLLASPELSSGAVHTGWLDSRIAARVKPGRPPWHISVIAGAVVKSSAAVAAASSEYLGYLSKGQLPPPGVSLIRMEHTMVIEGLKYTVALVRRGVGAACVSLNGSSVDVAYRKMGDGGFLMQVGGWGLRGPDMGRHGLGGTRGKAMGDGGFLMQVDGESHVIHYEDEAAGTRLLINGLTVLLAAEADPSRLTASSPGKLVRRLVPAGAHVALDQPYAEMEVMKMVMPLLSPAAGVISWSVPEGAVLGAGELIASLDLDDGAAVAAPEPFPGALPELGPPQITSSRVDAVLAGAVEAARNILAGYVEQPEQVLEDLVACLDSPALALMQWAAEFAVVRGRMPSVLAATLESTVAGHAADVAAAEAAEAAAEAAAAADGGTGAGAGAGGGAAAPVEDGTPTAAARGASDGGAGGALAAAVRCGDFPSAAVIEVMETAQQEAAAADAAALGAALEPLLRLARAHAGGRQAYARGVVVELLEAFLGVEEAFCQARRDAVGTGGPGADAGGPGGATDQEAVDWLRKRHAGKLQAVLELVVSHQGLALKCQLVAGLMARLVLPAPASYRPLLRRLAALAGPGTGALAARSAQLLEQSLLADLRAVVARALSGLEMFTASGPGASGPASGPEQGGGAGGVTSPTAAGAAGAVGGVSPKSGSGTPGAAGPGGGSVVRRSTVAEGLFSGLPVSARGSLHVSSGLEAQVERLVAASAAVEDALAGLAVDAAGAPPHLRRRAALTYVRRLYAPFLLREPLVASAGAGAEGALLAVWMYDDPAAANTPHPTQRLGAMLLLDSLAGLTPGLKALGATLEPLRADAGASAVGTLHVALAPAAAGGASGGGSGGRHSRQPSVGALPPLAAGGAEAAALDALLPPSEQGVDASRATAAAVAAAVAAAAAAIRRLGFAAVSAIAPSSSAGPLRLGWRWVPSAAVADAAAAAAATEDGSYQPDSFMSAVEPITGSLLELSSLSGAASGAASGPAGQPGPAAGPAGQGGLMYRPSRNRQWHLYTAVERRDARSAPLRRLFVRGLVRSLGHPALLAASYSGNGGAVAAAAMQELEETLTNCLDELQRSTAPAAPGAGSSGAATAATDAAAARPDWTHLFVSVLPPLPLPPGGRDDGRVAAALRSAAAALAARHGGALRAAAVSVWETRLRGPLREAGWRVVVSMPTGHEHGEEHVEVYREAPYGEYSSYLGTHPQAANGHASASAAAPGQPPPRVYVPALQYTAIHPPAAPPPPAHGHGNAATNYLHQLIHGGGGGYGHQPSQISNLTAQLAAHSIGGRGSGGGAGSAGGAAGGGGAGGAVGAAAAGSLAGVLVGSPYPPLEPLQQKRLAARRHNVTYVYDFPAVFEAALRDLWAARAAAGEPNSMPPAGRLVETVELVLPPQPAPGPGGGLQPCSDFRSPPRLQPAPPGRPPVGGNDCGMVCWLMTLRTPECPQGRSVIAVANDITWGSGSFSPAEDAVFRAACDASLEERLPLLYLAANAGARVGLATEVRDCLRVQWLDPEQPEQGWAYLYLEQGDYHRLTGDTPPGQQPSVRAEPRATPSGTHYVITDVVGAEDGLGVECLSGSASIASAFCRAWREGYTVTLVSGRTVGIGAYLARLGRRCVQRADQPIVLTGYAALNKLLGRQVYTSHMQLGGPRVMGVNGVSHHVVQDDLEGVRTMLQLLSYAPPQLGGPPPALPSADPVERGVAYAPGPGEKLDPRAAIAGRDLRRSATPTPTPASAPHPPSAPSWQSGLFDRGSWLESQAGWARTVVAGRARLGGVPVGVLAVESSTVMRQQPADPGMPDSCESVIPQAGQVWFPDSAEKTAAAMEEFDAEGLPLFILANWRGFSGGMRDLFDGVLQAGSLIVERLRTYRQPVFVYIPAGAELRGGAWVVVDSQINAGAVEVYADPSARGGVLEPEGVCEIKFRTPDLVRMMHRVDPVLSAARARGAPPSDPAVRARERALLPTYSRIARAFADLHDTPVRMAAKGVLAAIVPWPAARAFFATRLRRRLLEQQLLRHAATTDPGLSRERAEGLLRSWREAAEAAAAGAAAAAAAAGRAGGDASAGADGDGGMGRGGPLSPMSPTSQLESTLAAAGGGGGGGGGFAPPPAGPLTLGTGAAAADPLEPFSAAAGAQRDRAFLVWAESAAGRAAIAGELRALRCRSAAELVAGVLGSVEGQEGLLRALQEAMGRDASLGLQLRMLLQAGAGGGGGGAAVGGAGAGAGAGQHA</sequence>
<dbReference type="InterPro" id="IPR005482">
    <property type="entry name" value="Biotin_COase_C"/>
</dbReference>
<feature type="compositionally biased region" description="Gly residues" evidence="15">
    <location>
        <begin position="2628"/>
        <end position="2637"/>
    </location>
</feature>
<comment type="cofactor">
    <cofactor evidence="1">
        <name>biotin</name>
        <dbReference type="ChEBI" id="CHEBI:57586"/>
    </cofactor>
</comment>
<feature type="domain" description="CoA carboxyltransferase N-terminal" evidence="19">
    <location>
        <begin position="1889"/>
        <end position="2254"/>
    </location>
</feature>
<dbReference type="InterPro" id="IPR011053">
    <property type="entry name" value="Single_hybrid_motif"/>
</dbReference>
<dbReference type="Gene3D" id="3.40.50.20">
    <property type="match status" value="1"/>
</dbReference>
<reference evidence="21" key="1">
    <citation type="journal article" date="2020" name="bioRxiv">
        <title>Comparative genomics of Chlamydomonas.</title>
        <authorList>
            <person name="Craig R.J."/>
            <person name="Hasan A.R."/>
            <person name="Ness R.W."/>
            <person name="Keightley P.D."/>
        </authorList>
    </citation>
    <scope>NUCLEOTIDE SEQUENCE</scope>
    <source>
        <strain evidence="21">CCAP 11/70</strain>
    </source>
</reference>
<keyword evidence="3" id="KW-0444">Lipid biosynthesis</keyword>
<feature type="compositionally biased region" description="Pro residues" evidence="15">
    <location>
        <begin position="2291"/>
        <end position="2303"/>
    </location>
</feature>
<dbReference type="SUPFAM" id="SSF51246">
    <property type="entry name" value="Rudiment single hybrid motif"/>
    <property type="match status" value="1"/>
</dbReference>
<dbReference type="Pfam" id="PF02786">
    <property type="entry name" value="CPSase_L_D2"/>
    <property type="match status" value="1"/>
</dbReference>
<dbReference type="InterPro" id="IPR049074">
    <property type="entry name" value="ACCA_BT"/>
</dbReference>
<evidence type="ECO:0000256" key="7">
    <source>
        <dbReference type="ARBA" id="ARBA00022840"/>
    </source>
</evidence>
<dbReference type="Pfam" id="PF01039">
    <property type="entry name" value="Carboxyl_trans"/>
    <property type="match status" value="1"/>
</dbReference>
<dbReference type="PROSITE" id="PS00867">
    <property type="entry name" value="CPSASE_2"/>
    <property type="match status" value="1"/>
</dbReference>
<dbReference type="PROSITE" id="PS00188">
    <property type="entry name" value="BIOTIN"/>
    <property type="match status" value="1"/>
</dbReference>
<evidence type="ECO:0000256" key="11">
    <source>
        <dbReference type="ARBA" id="ARBA00023268"/>
    </source>
</evidence>
<dbReference type="GO" id="GO:2001295">
    <property type="term" value="P:malonyl-CoA biosynthetic process"/>
    <property type="evidence" value="ECO:0007669"/>
    <property type="project" value="UniProtKB-UniPathway"/>
</dbReference>
<dbReference type="SUPFAM" id="SSF51230">
    <property type="entry name" value="Single hybrid motif"/>
    <property type="match status" value="1"/>
</dbReference>
<dbReference type="PROSITE" id="PS50968">
    <property type="entry name" value="BIOTINYL_LIPOYL"/>
    <property type="match status" value="1"/>
</dbReference>
<feature type="region of interest" description="Disordered" evidence="15">
    <location>
        <begin position="1762"/>
        <end position="1784"/>
    </location>
</feature>
<feature type="region of interest" description="Disordered" evidence="15">
    <location>
        <begin position="956"/>
        <end position="977"/>
    </location>
</feature>
<dbReference type="CDD" id="cd06850">
    <property type="entry name" value="biotinyl_domain"/>
    <property type="match status" value="1"/>
</dbReference>
<dbReference type="PROSITE" id="PS50975">
    <property type="entry name" value="ATP_GRASP"/>
    <property type="match status" value="1"/>
</dbReference>
<comment type="catalytic activity">
    <reaction evidence="12">
        <text>hydrogencarbonate + acetyl-CoA + ATP = malonyl-CoA + ADP + phosphate + H(+)</text>
        <dbReference type="Rhea" id="RHEA:11308"/>
        <dbReference type="ChEBI" id="CHEBI:15378"/>
        <dbReference type="ChEBI" id="CHEBI:17544"/>
        <dbReference type="ChEBI" id="CHEBI:30616"/>
        <dbReference type="ChEBI" id="CHEBI:43474"/>
        <dbReference type="ChEBI" id="CHEBI:57288"/>
        <dbReference type="ChEBI" id="CHEBI:57384"/>
        <dbReference type="ChEBI" id="CHEBI:456216"/>
        <dbReference type="EC" id="6.4.1.2"/>
    </reaction>
</comment>
<dbReference type="GO" id="GO:0005524">
    <property type="term" value="F:ATP binding"/>
    <property type="evidence" value="ECO:0007669"/>
    <property type="project" value="UniProtKB-UniRule"/>
</dbReference>
<feature type="domain" description="Lipoyl-binding" evidence="16">
    <location>
        <begin position="754"/>
        <end position="828"/>
    </location>
</feature>
<dbReference type="UniPathway" id="UPA00655">
    <property type="reaction ID" value="UER00711"/>
</dbReference>
<dbReference type="InterPro" id="IPR011054">
    <property type="entry name" value="Rudment_hybrid_motif"/>
</dbReference>
<feature type="domain" description="CoA carboxyltransferase C-terminal" evidence="20">
    <location>
        <begin position="2271"/>
        <end position="2581"/>
    </location>
</feature>
<dbReference type="InterPro" id="IPR016185">
    <property type="entry name" value="PreATP-grasp_dom_sf"/>
</dbReference>
<dbReference type="OrthoDB" id="196847at2759"/>
<dbReference type="SUPFAM" id="SSF52096">
    <property type="entry name" value="ClpP/crotonase"/>
    <property type="match status" value="2"/>
</dbReference>
<evidence type="ECO:0000256" key="3">
    <source>
        <dbReference type="ARBA" id="ARBA00022516"/>
    </source>
</evidence>
<feature type="region of interest" description="Disordered" evidence="15">
    <location>
        <begin position="2286"/>
        <end position="2310"/>
    </location>
</feature>
<name>A0A835XM96_9CHLO</name>
<dbReference type="Proteomes" id="UP000612055">
    <property type="component" value="Unassembled WGS sequence"/>
</dbReference>
<dbReference type="GO" id="GO:0003989">
    <property type="term" value="F:acetyl-CoA carboxylase activity"/>
    <property type="evidence" value="ECO:0007669"/>
    <property type="project" value="UniProtKB-EC"/>
</dbReference>
<dbReference type="GO" id="GO:0006633">
    <property type="term" value="P:fatty acid biosynthetic process"/>
    <property type="evidence" value="ECO:0007669"/>
    <property type="project" value="UniProtKB-KW"/>
</dbReference>
<dbReference type="FunFam" id="3.30.1490.20:FF:000003">
    <property type="entry name" value="acetyl-CoA carboxylase isoform X1"/>
    <property type="match status" value="1"/>
</dbReference>
<feature type="domain" description="Biotin carboxylation" evidence="18">
    <location>
        <begin position="93"/>
        <end position="595"/>
    </location>
</feature>
<dbReference type="FunFam" id="2.40.50.100:FF:000005">
    <property type="entry name" value="Acetyl-CoA carboxylase 1"/>
    <property type="match status" value="1"/>
</dbReference>
<dbReference type="InterPro" id="IPR011762">
    <property type="entry name" value="COA_CT_N"/>
</dbReference>
<dbReference type="PANTHER" id="PTHR45728">
    <property type="entry name" value="ACETYL-COA CARBOXYLASE, ISOFORM A"/>
    <property type="match status" value="1"/>
</dbReference>
<dbReference type="InterPro" id="IPR029045">
    <property type="entry name" value="ClpP/crotonase-like_dom_sf"/>
</dbReference>
<dbReference type="Pfam" id="PF08326">
    <property type="entry name" value="ACC_central"/>
    <property type="match status" value="2"/>
</dbReference>
<comment type="catalytic activity">
    <reaction evidence="13">
        <text>N(6)-biotinyl-L-lysyl-[protein] + hydrogencarbonate + ATP = N(6)-carboxybiotinyl-L-lysyl-[protein] + ADP + phosphate + H(+)</text>
        <dbReference type="Rhea" id="RHEA:13501"/>
        <dbReference type="Rhea" id="RHEA-COMP:10505"/>
        <dbReference type="Rhea" id="RHEA-COMP:10506"/>
        <dbReference type="ChEBI" id="CHEBI:15378"/>
        <dbReference type="ChEBI" id="CHEBI:17544"/>
        <dbReference type="ChEBI" id="CHEBI:30616"/>
        <dbReference type="ChEBI" id="CHEBI:43474"/>
        <dbReference type="ChEBI" id="CHEBI:83144"/>
        <dbReference type="ChEBI" id="CHEBI:83145"/>
        <dbReference type="ChEBI" id="CHEBI:456216"/>
        <dbReference type="EC" id="6.3.4.14"/>
    </reaction>
</comment>
<evidence type="ECO:0000259" key="19">
    <source>
        <dbReference type="PROSITE" id="PS50980"/>
    </source>
</evidence>
<feature type="region of interest" description="Disordered" evidence="15">
    <location>
        <begin position="1952"/>
        <end position="1984"/>
    </location>
</feature>
<evidence type="ECO:0000259" key="20">
    <source>
        <dbReference type="PROSITE" id="PS50989"/>
    </source>
</evidence>
<dbReference type="PANTHER" id="PTHR45728:SF3">
    <property type="entry name" value="ACETYL-COA CARBOXYLASE"/>
    <property type="match status" value="1"/>
</dbReference>
<feature type="compositionally biased region" description="Low complexity" evidence="15">
    <location>
        <begin position="1187"/>
        <end position="1196"/>
    </location>
</feature>
<dbReference type="InterPro" id="IPR005481">
    <property type="entry name" value="BC-like_N"/>
</dbReference>
<dbReference type="Gene3D" id="3.90.226.10">
    <property type="entry name" value="2-enoyl-CoA Hydratase, Chain A, domain 1"/>
    <property type="match status" value="2"/>
</dbReference>
<keyword evidence="6" id="KW-0276">Fatty acid metabolism</keyword>
<proteinExistence type="predicted"/>
<dbReference type="GO" id="GO:0004075">
    <property type="term" value="F:biotin carboxylase activity"/>
    <property type="evidence" value="ECO:0007669"/>
    <property type="project" value="UniProtKB-EC"/>
</dbReference>
<keyword evidence="10" id="KW-0092">Biotin</keyword>
<feature type="region of interest" description="Disordered" evidence="15">
    <location>
        <begin position="1542"/>
        <end position="1563"/>
    </location>
</feature>
<dbReference type="Pfam" id="PF00364">
    <property type="entry name" value="Biotin_lipoyl"/>
    <property type="match status" value="1"/>
</dbReference>
<keyword evidence="11" id="KW-0511">Multifunctional enzyme</keyword>
<dbReference type="InterPro" id="IPR011763">
    <property type="entry name" value="COA_CT_C"/>
</dbReference>
<dbReference type="InterPro" id="IPR000089">
    <property type="entry name" value="Biotin_lipoyl"/>
</dbReference>
<accession>A0A835XM96</accession>
<dbReference type="InterPro" id="IPR034733">
    <property type="entry name" value="AcCoA_carboxyl_beta"/>
</dbReference>
<dbReference type="Pfam" id="PF02785">
    <property type="entry name" value="Biotin_carb_C"/>
    <property type="match status" value="1"/>
</dbReference>
<organism evidence="21 22">
    <name type="scientific">Edaphochlamys debaryana</name>
    <dbReference type="NCBI Taxonomy" id="47281"/>
    <lineage>
        <taxon>Eukaryota</taxon>
        <taxon>Viridiplantae</taxon>
        <taxon>Chlorophyta</taxon>
        <taxon>core chlorophytes</taxon>
        <taxon>Chlorophyceae</taxon>
        <taxon>CS clade</taxon>
        <taxon>Chlamydomonadales</taxon>
        <taxon>Chlamydomonadales incertae sedis</taxon>
        <taxon>Edaphochlamys</taxon>
    </lineage>
</organism>
<evidence type="ECO:0000256" key="6">
    <source>
        <dbReference type="ARBA" id="ARBA00022832"/>
    </source>
</evidence>
<feature type="compositionally biased region" description="Gly residues" evidence="15">
    <location>
        <begin position="1227"/>
        <end position="1238"/>
    </location>
</feature>
<dbReference type="EMBL" id="JAEHOE010000130">
    <property type="protein sequence ID" value="KAG2485378.1"/>
    <property type="molecule type" value="Genomic_DNA"/>
</dbReference>
<evidence type="ECO:0000256" key="15">
    <source>
        <dbReference type="SAM" id="MobiDB-lite"/>
    </source>
</evidence>
<keyword evidence="22" id="KW-1185">Reference proteome</keyword>
<evidence type="ECO:0000256" key="12">
    <source>
        <dbReference type="ARBA" id="ARBA00048065"/>
    </source>
</evidence>
<gene>
    <name evidence="21" type="ORF">HYH03_015868</name>
</gene>
<dbReference type="PROSITE" id="PS50989">
    <property type="entry name" value="COA_CT_CTER"/>
    <property type="match status" value="1"/>
</dbReference>
<evidence type="ECO:0000256" key="5">
    <source>
        <dbReference type="ARBA" id="ARBA00022741"/>
    </source>
</evidence>
<evidence type="ECO:0000256" key="4">
    <source>
        <dbReference type="ARBA" id="ARBA00022598"/>
    </source>
</evidence>
<feature type="compositionally biased region" description="Low complexity" evidence="15">
    <location>
        <begin position="1766"/>
        <end position="1780"/>
    </location>
</feature>
<evidence type="ECO:0000259" key="16">
    <source>
        <dbReference type="PROSITE" id="PS50968"/>
    </source>
</evidence>
<keyword evidence="9" id="KW-0275">Fatty acid biosynthesis</keyword>
<dbReference type="InterPro" id="IPR011761">
    <property type="entry name" value="ATP-grasp"/>
</dbReference>
<dbReference type="InterPro" id="IPR011764">
    <property type="entry name" value="Biotin_carboxylation_dom"/>
</dbReference>
<evidence type="ECO:0000256" key="14">
    <source>
        <dbReference type="PROSITE-ProRule" id="PRU00409"/>
    </source>
</evidence>
<dbReference type="PROSITE" id="PS50980">
    <property type="entry name" value="COA_CT_NTER"/>
    <property type="match status" value="1"/>
</dbReference>
<dbReference type="InterPro" id="IPR005479">
    <property type="entry name" value="CPAse_ATP-bd"/>
</dbReference>
<dbReference type="SMART" id="SM00878">
    <property type="entry name" value="Biotin_carb_C"/>
    <property type="match status" value="1"/>
</dbReference>
<dbReference type="Gene3D" id="2.40.50.100">
    <property type="match status" value="1"/>
</dbReference>
<evidence type="ECO:0000256" key="8">
    <source>
        <dbReference type="ARBA" id="ARBA00023098"/>
    </source>
</evidence>
<feature type="compositionally biased region" description="Gly residues" evidence="15">
    <location>
        <begin position="51"/>
        <end position="66"/>
    </location>
</feature>
<feature type="compositionally biased region" description="Low complexity" evidence="15">
    <location>
        <begin position="1205"/>
        <end position="1226"/>
    </location>
</feature>
<feature type="compositionally biased region" description="Low complexity" evidence="15">
    <location>
        <begin position="1542"/>
        <end position="1557"/>
    </location>
</feature>
<comment type="caution">
    <text evidence="21">The sequence shown here is derived from an EMBL/GenBank/DDBJ whole genome shotgun (WGS) entry which is preliminary data.</text>
</comment>
<dbReference type="SUPFAM" id="SSF56059">
    <property type="entry name" value="Glutathione synthetase ATP-binding domain-like"/>
    <property type="match status" value="1"/>
</dbReference>
<dbReference type="Pfam" id="PF21385">
    <property type="entry name" value="ACCA_BT"/>
    <property type="match status" value="1"/>
</dbReference>
<feature type="domain" description="ATP-grasp" evidence="17">
    <location>
        <begin position="246"/>
        <end position="443"/>
    </location>
</feature>
<feature type="compositionally biased region" description="Pro residues" evidence="15">
    <location>
        <begin position="1975"/>
        <end position="1984"/>
    </location>
</feature>
<evidence type="ECO:0000259" key="18">
    <source>
        <dbReference type="PROSITE" id="PS50979"/>
    </source>
</evidence>
<evidence type="ECO:0000313" key="22">
    <source>
        <dbReference type="Proteomes" id="UP000612055"/>
    </source>
</evidence>
<evidence type="ECO:0000259" key="17">
    <source>
        <dbReference type="PROSITE" id="PS50975"/>
    </source>
</evidence>
<protein>
    <recommendedName>
        <fullName evidence="23">Acetyl-CoA carboxylase</fullName>
    </recommendedName>
</protein>
<dbReference type="PROSITE" id="PS00866">
    <property type="entry name" value="CPSASE_1"/>
    <property type="match status" value="1"/>
</dbReference>
<keyword evidence="7 14" id="KW-0067">ATP-binding</keyword>
<keyword evidence="8" id="KW-0443">Lipid metabolism</keyword>
<evidence type="ECO:0008006" key="23">
    <source>
        <dbReference type="Google" id="ProtNLM"/>
    </source>
</evidence>
<keyword evidence="5 14" id="KW-0547">Nucleotide-binding</keyword>
<dbReference type="GO" id="GO:0046872">
    <property type="term" value="F:metal ion binding"/>
    <property type="evidence" value="ECO:0007669"/>
    <property type="project" value="InterPro"/>
</dbReference>
<dbReference type="Gene3D" id="3.30.1490.20">
    <property type="entry name" value="ATP-grasp fold, A domain"/>
    <property type="match status" value="1"/>
</dbReference>
<evidence type="ECO:0000313" key="21">
    <source>
        <dbReference type="EMBL" id="KAG2485378.1"/>
    </source>
</evidence>
<dbReference type="Pfam" id="PF00289">
    <property type="entry name" value="Biotin_carb_N"/>
    <property type="match status" value="1"/>
</dbReference>
<dbReference type="PROSITE" id="PS50979">
    <property type="entry name" value="BC"/>
    <property type="match status" value="1"/>
</dbReference>
<keyword evidence="4" id="KW-0436">Ligase</keyword>
<dbReference type="InterPro" id="IPR001882">
    <property type="entry name" value="Biotin_BS"/>
</dbReference>